<accession>A0A6N2LPJ2</accession>
<dbReference type="PROSITE" id="PS50102">
    <property type="entry name" value="RRM"/>
    <property type="match status" value="1"/>
</dbReference>
<feature type="domain" description="RRM" evidence="4">
    <location>
        <begin position="181"/>
        <end position="284"/>
    </location>
</feature>
<name>A0A6N2LPJ2_SALVM</name>
<keyword evidence="1 2" id="KW-0694">RNA-binding</keyword>
<evidence type="ECO:0000256" key="1">
    <source>
        <dbReference type="ARBA" id="ARBA00022884"/>
    </source>
</evidence>
<dbReference type="CDD" id="cd21618">
    <property type="entry name" value="RRM_AtNSRA_like"/>
    <property type="match status" value="1"/>
</dbReference>
<dbReference type="InterPro" id="IPR012677">
    <property type="entry name" value="Nucleotide-bd_a/b_plait_sf"/>
</dbReference>
<dbReference type="PANTHER" id="PTHR10501">
    <property type="entry name" value="U1 SMALL NUCLEAR RIBONUCLEOPROTEIN A/U2 SMALL NUCLEAR RIBONUCLEOPROTEIN B"/>
    <property type="match status" value="1"/>
</dbReference>
<feature type="region of interest" description="Disordered" evidence="3">
    <location>
        <begin position="1"/>
        <end position="56"/>
    </location>
</feature>
<dbReference type="Gene3D" id="3.30.70.330">
    <property type="match status" value="1"/>
</dbReference>
<reference evidence="5" key="1">
    <citation type="submission" date="2019-03" db="EMBL/GenBank/DDBJ databases">
        <authorList>
            <person name="Mank J."/>
            <person name="Almeida P."/>
        </authorList>
    </citation>
    <scope>NUCLEOTIDE SEQUENCE</scope>
    <source>
        <strain evidence="5">78183</strain>
    </source>
</reference>
<feature type="compositionally biased region" description="Basic and acidic residues" evidence="3">
    <location>
        <begin position="267"/>
        <end position="276"/>
    </location>
</feature>
<organism evidence="5">
    <name type="scientific">Salix viminalis</name>
    <name type="common">Common osier</name>
    <name type="synonym">Basket willow</name>
    <dbReference type="NCBI Taxonomy" id="40686"/>
    <lineage>
        <taxon>Eukaryota</taxon>
        <taxon>Viridiplantae</taxon>
        <taxon>Streptophyta</taxon>
        <taxon>Embryophyta</taxon>
        <taxon>Tracheophyta</taxon>
        <taxon>Spermatophyta</taxon>
        <taxon>Magnoliopsida</taxon>
        <taxon>eudicotyledons</taxon>
        <taxon>Gunneridae</taxon>
        <taxon>Pentapetalae</taxon>
        <taxon>rosids</taxon>
        <taxon>fabids</taxon>
        <taxon>Malpighiales</taxon>
        <taxon>Salicaceae</taxon>
        <taxon>Saliceae</taxon>
        <taxon>Salix</taxon>
    </lineage>
</organism>
<gene>
    <name evidence="5" type="ORF">SVIM_LOCUS254200</name>
</gene>
<dbReference type="InterPro" id="IPR000504">
    <property type="entry name" value="RRM_dom"/>
</dbReference>
<sequence length="305" mass="34060">MAGGYWNRQEPPNFPSSGMLKRPRSEYDMPSSHELHNYYTRDNEDDGRDDDRTRYGTVNDSRCSIRPLPSKCGLLLFKPFIILLLCHRAPMLIYSSFFVKQAPSFASREASILGGAGFGRTVGGGMSGLPIPDSAVMGRPRSGGQDLASNVRDGGFVRQRPEERIGRSDREIVNLPPDATNTLYVEGFPPDCSRRELPTLVLQLYFVSAPSLGGIDIFRPFVGYKEVRLASKEARQRGGDRIILCFVDFVNPECAETSMNALQGYKVDEHDPDSRSLRLQFSRHPGPRSGPVSRGRSENTRPWNT</sequence>
<evidence type="ECO:0000259" key="4">
    <source>
        <dbReference type="PROSITE" id="PS50102"/>
    </source>
</evidence>
<dbReference type="EMBL" id="CAADRP010001579">
    <property type="protein sequence ID" value="VFU42393.1"/>
    <property type="molecule type" value="Genomic_DNA"/>
</dbReference>
<evidence type="ECO:0000313" key="5">
    <source>
        <dbReference type="EMBL" id="VFU42393.1"/>
    </source>
</evidence>
<protein>
    <recommendedName>
        <fullName evidence="4">RRM domain-containing protein</fullName>
    </recommendedName>
</protein>
<evidence type="ECO:0000256" key="3">
    <source>
        <dbReference type="SAM" id="MobiDB-lite"/>
    </source>
</evidence>
<dbReference type="SUPFAM" id="SSF54928">
    <property type="entry name" value="RNA-binding domain, RBD"/>
    <property type="match status" value="1"/>
</dbReference>
<dbReference type="GO" id="GO:0003723">
    <property type="term" value="F:RNA binding"/>
    <property type="evidence" value="ECO:0007669"/>
    <property type="project" value="UniProtKB-UniRule"/>
</dbReference>
<evidence type="ECO:0000256" key="2">
    <source>
        <dbReference type="PROSITE-ProRule" id="PRU00176"/>
    </source>
</evidence>
<feature type="compositionally biased region" description="Basic and acidic residues" evidence="3">
    <location>
        <begin position="23"/>
        <end position="42"/>
    </location>
</feature>
<dbReference type="AlphaFoldDB" id="A0A6N2LPJ2"/>
<dbReference type="InterPro" id="IPR035979">
    <property type="entry name" value="RBD_domain_sf"/>
</dbReference>
<proteinExistence type="predicted"/>
<feature type="region of interest" description="Disordered" evidence="3">
    <location>
        <begin position="267"/>
        <end position="305"/>
    </location>
</feature>